<feature type="compositionally biased region" description="Basic residues" evidence="8">
    <location>
        <begin position="136"/>
        <end position="149"/>
    </location>
</feature>
<keyword evidence="7 9" id="KW-0472">Membrane</keyword>
<comment type="subcellular location">
    <subcellularLocation>
        <location evidence="1">Membrane</location>
        <topology evidence="1">Multi-pass membrane protein</topology>
    </subcellularLocation>
</comment>
<keyword evidence="6 9" id="KW-1133">Transmembrane helix</keyword>
<evidence type="ECO:0000256" key="4">
    <source>
        <dbReference type="ARBA" id="ARBA00022679"/>
    </source>
</evidence>
<protein>
    <recommendedName>
        <fullName evidence="10">Wax synthase domain-containing protein</fullName>
    </recommendedName>
</protein>
<feature type="compositionally biased region" description="Polar residues" evidence="8">
    <location>
        <begin position="155"/>
        <end position="170"/>
    </location>
</feature>
<dbReference type="GO" id="GO:0016020">
    <property type="term" value="C:membrane"/>
    <property type="evidence" value="ECO:0007669"/>
    <property type="project" value="UniProtKB-SubCell"/>
</dbReference>
<comment type="pathway">
    <text evidence="2">Secondary metabolite biosynthesis.</text>
</comment>
<reference evidence="11 12" key="1">
    <citation type="submission" date="2017-10" db="EMBL/GenBank/DDBJ databases">
        <title>Comparative genomics in systemic dimorphic fungi from Ajellomycetaceae.</title>
        <authorList>
            <person name="Munoz J.F."/>
            <person name="Mcewen J.G."/>
            <person name="Clay O.K."/>
            <person name="Cuomo C.A."/>
        </authorList>
    </citation>
    <scope>NUCLEOTIDE SEQUENCE [LARGE SCALE GENOMIC DNA]</scope>
    <source>
        <strain evidence="11 12">UAMH5409</strain>
    </source>
</reference>
<dbReference type="Pfam" id="PF13813">
    <property type="entry name" value="MBOAT_2"/>
    <property type="match status" value="1"/>
</dbReference>
<comment type="similarity">
    <text evidence="3">Belongs to the wax synthase family.</text>
</comment>
<organism evidence="11 12">
    <name type="scientific">Helicocarpus griseus UAMH5409</name>
    <dbReference type="NCBI Taxonomy" id="1447875"/>
    <lineage>
        <taxon>Eukaryota</taxon>
        <taxon>Fungi</taxon>
        <taxon>Dikarya</taxon>
        <taxon>Ascomycota</taxon>
        <taxon>Pezizomycotina</taxon>
        <taxon>Eurotiomycetes</taxon>
        <taxon>Eurotiomycetidae</taxon>
        <taxon>Onygenales</taxon>
        <taxon>Ajellomycetaceae</taxon>
        <taxon>Helicocarpus</taxon>
    </lineage>
</organism>
<sequence length="373" mass="41721">MAISPLHLYPSSPEAQMAFRRIADNLYSGIASLLLPAILLYLSFYALAKRQTKLFEVLSLLACAGFIASSCLVILECNVIRSLQLFAVAIGVMKALDMFARRHNPPIYAYNPRPSYAILALLYMTELRYESFTPSHARRGPVPKPSPHKAKSESNHSTTRASQKSKSWQPQFSERTNFVLHSLAFAILQAFFPQSNPTVAALEVLLAIYIIWEFLQLILRYHNSSPLFGPLWTATSLSTFWSKTWHSAFASPCRSLAYEPLRFNLPTRYGVPVSIARAIGVIASFCLMGFFHAYGLKPLMPFDALARIYAFFFLNGVGCVIEDAIWGRKAHWGKTILAWAFELTIASWTVEGMSVPKGLKDIHWAGVCDIGKA</sequence>
<dbReference type="InterPro" id="IPR044851">
    <property type="entry name" value="Wax_synthase"/>
</dbReference>
<feature type="transmembrane region" description="Helical" evidence="9">
    <location>
        <begin position="275"/>
        <end position="294"/>
    </location>
</feature>
<feature type="region of interest" description="Disordered" evidence="8">
    <location>
        <begin position="134"/>
        <end position="170"/>
    </location>
</feature>
<evidence type="ECO:0000313" key="11">
    <source>
        <dbReference type="EMBL" id="PGG97051.1"/>
    </source>
</evidence>
<dbReference type="InterPro" id="IPR032805">
    <property type="entry name" value="Wax_synthase_dom"/>
</dbReference>
<feature type="domain" description="Wax synthase" evidence="10">
    <location>
        <begin position="225"/>
        <end position="313"/>
    </location>
</feature>
<dbReference type="GO" id="GO:0008374">
    <property type="term" value="F:O-acyltransferase activity"/>
    <property type="evidence" value="ECO:0007669"/>
    <property type="project" value="InterPro"/>
</dbReference>
<evidence type="ECO:0000256" key="9">
    <source>
        <dbReference type="SAM" id="Phobius"/>
    </source>
</evidence>
<keyword evidence="4" id="KW-0808">Transferase</keyword>
<evidence type="ECO:0000313" key="12">
    <source>
        <dbReference type="Proteomes" id="UP000223968"/>
    </source>
</evidence>
<evidence type="ECO:0000256" key="6">
    <source>
        <dbReference type="ARBA" id="ARBA00022989"/>
    </source>
</evidence>
<evidence type="ECO:0000256" key="1">
    <source>
        <dbReference type="ARBA" id="ARBA00004141"/>
    </source>
</evidence>
<evidence type="ECO:0000256" key="5">
    <source>
        <dbReference type="ARBA" id="ARBA00022692"/>
    </source>
</evidence>
<feature type="transmembrane region" description="Helical" evidence="9">
    <location>
        <begin position="54"/>
        <end position="75"/>
    </location>
</feature>
<keyword evidence="5 9" id="KW-0812">Transmembrane</keyword>
<accession>A0A2B7WKL9</accession>
<gene>
    <name evidence="11" type="ORF">AJ79_09365</name>
</gene>
<proteinExistence type="inferred from homology"/>
<dbReference type="GO" id="GO:0006629">
    <property type="term" value="P:lipid metabolic process"/>
    <property type="evidence" value="ECO:0007669"/>
    <property type="project" value="InterPro"/>
</dbReference>
<name>A0A2B7WKL9_9EURO</name>
<evidence type="ECO:0000256" key="8">
    <source>
        <dbReference type="SAM" id="MobiDB-lite"/>
    </source>
</evidence>
<evidence type="ECO:0000256" key="2">
    <source>
        <dbReference type="ARBA" id="ARBA00005179"/>
    </source>
</evidence>
<evidence type="ECO:0000259" key="10">
    <source>
        <dbReference type="Pfam" id="PF13813"/>
    </source>
</evidence>
<dbReference type="EMBL" id="PDNB01000259">
    <property type="protein sequence ID" value="PGG97051.1"/>
    <property type="molecule type" value="Genomic_DNA"/>
</dbReference>
<keyword evidence="12" id="KW-1185">Reference proteome</keyword>
<dbReference type="PANTHER" id="PTHR31595:SF57">
    <property type="entry name" value="OS04G0481900 PROTEIN"/>
    <property type="match status" value="1"/>
</dbReference>
<feature type="transmembrane region" description="Helical" evidence="9">
    <location>
        <begin position="26"/>
        <end position="47"/>
    </location>
</feature>
<dbReference type="PANTHER" id="PTHR31595">
    <property type="entry name" value="LONG-CHAIN-ALCOHOL O-FATTY-ACYLTRANSFERASE 3-RELATED"/>
    <property type="match status" value="1"/>
</dbReference>
<dbReference type="AlphaFoldDB" id="A0A2B7WKL9"/>
<dbReference type="Proteomes" id="UP000223968">
    <property type="component" value="Unassembled WGS sequence"/>
</dbReference>
<evidence type="ECO:0000256" key="7">
    <source>
        <dbReference type="ARBA" id="ARBA00023136"/>
    </source>
</evidence>
<feature type="transmembrane region" description="Helical" evidence="9">
    <location>
        <begin position="306"/>
        <end position="326"/>
    </location>
</feature>
<dbReference type="OrthoDB" id="1077582at2759"/>
<evidence type="ECO:0000256" key="3">
    <source>
        <dbReference type="ARBA" id="ARBA00007282"/>
    </source>
</evidence>
<comment type="caution">
    <text evidence="11">The sequence shown here is derived from an EMBL/GenBank/DDBJ whole genome shotgun (WGS) entry which is preliminary data.</text>
</comment>